<evidence type="ECO:0000259" key="2">
    <source>
        <dbReference type="Pfam" id="PF00144"/>
    </source>
</evidence>
<keyword evidence="1" id="KW-0472">Membrane</keyword>
<organism evidence="3 4">
    <name type="scientific">Lymnaea stagnalis</name>
    <name type="common">Great pond snail</name>
    <name type="synonym">Helix stagnalis</name>
    <dbReference type="NCBI Taxonomy" id="6523"/>
    <lineage>
        <taxon>Eukaryota</taxon>
        <taxon>Metazoa</taxon>
        <taxon>Spiralia</taxon>
        <taxon>Lophotrochozoa</taxon>
        <taxon>Mollusca</taxon>
        <taxon>Gastropoda</taxon>
        <taxon>Heterobranchia</taxon>
        <taxon>Euthyneura</taxon>
        <taxon>Panpulmonata</taxon>
        <taxon>Hygrophila</taxon>
        <taxon>Lymnaeoidea</taxon>
        <taxon>Lymnaeidae</taxon>
        <taxon>Lymnaea</taxon>
    </lineage>
</organism>
<protein>
    <recommendedName>
        <fullName evidence="2">Beta-lactamase-related domain-containing protein</fullName>
    </recommendedName>
</protein>
<dbReference type="PANTHER" id="PTHR46825">
    <property type="entry name" value="D-ALANYL-D-ALANINE-CARBOXYPEPTIDASE/ENDOPEPTIDASE AMPH"/>
    <property type="match status" value="1"/>
</dbReference>
<dbReference type="InterPro" id="IPR012338">
    <property type="entry name" value="Beta-lactam/transpept-like"/>
</dbReference>
<dbReference type="InterPro" id="IPR001466">
    <property type="entry name" value="Beta-lactam-related"/>
</dbReference>
<dbReference type="InterPro" id="IPR050491">
    <property type="entry name" value="AmpC-like"/>
</dbReference>
<reference evidence="3 4" key="1">
    <citation type="submission" date="2024-04" db="EMBL/GenBank/DDBJ databases">
        <authorList>
            <consortium name="Genoscope - CEA"/>
            <person name="William W."/>
        </authorList>
    </citation>
    <scope>NUCLEOTIDE SEQUENCE [LARGE SCALE GENOMIC DNA]</scope>
</reference>
<dbReference type="SUPFAM" id="SSF56601">
    <property type="entry name" value="beta-lactamase/transpeptidase-like"/>
    <property type="match status" value="1"/>
</dbReference>
<sequence>MPDPIRTAQTTFTDLLAHKVGIPDYNRLRFDANLTREALLRRLHFLKTNEQFRVKYYYSNIMYGLVSRITEIIGGKTWEELVDEHLYKPLGMNSSTFASVANFDAEDMVTPYAQVEDQLIPVDPEFSRRWAQLSGSGSIMTSADDMARWMNFHLFDGKDAQGNQVVKAEHIAEVYKGRFFVGQEKEKETKLSKFPVTCTDEIYAFGIRRGFYRGYERLVHTGSTMGYRAYMALLPEPKIGVFIVMTGKDDAYVYRHPLHMYLMDRALGVQSWLNSSTLCTYPEPWEKRSAVSTPKLNPNVTLQYETNQYEGLYYNEIFGFMTVSYKKTDQALFLTYGWGQWRLYSISTGTTETFYAKGHGINNVFDITPIYFVPADNKTIVAIKATGLMASIPPKFSKVNNEKEIAKNGIAVIILSKTSIFVPVAVLTFNFFLFMNMIWIIEC</sequence>
<keyword evidence="4" id="KW-1185">Reference proteome</keyword>
<comment type="caution">
    <text evidence="3">The sequence shown here is derived from an EMBL/GenBank/DDBJ whole genome shotgun (WGS) entry which is preliminary data.</text>
</comment>
<accession>A0AAV2H0R5</accession>
<dbReference type="EMBL" id="CAXITT010000008">
    <property type="protein sequence ID" value="CAL1526698.1"/>
    <property type="molecule type" value="Genomic_DNA"/>
</dbReference>
<dbReference type="Pfam" id="PF00144">
    <property type="entry name" value="Beta-lactamase"/>
    <property type="match status" value="1"/>
</dbReference>
<dbReference type="AlphaFoldDB" id="A0AAV2H0R5"/>
<name>A0AAV2H0R5_LYMST</name>
<dbReference type="Gene3D" id="3.40.710.10">
    <property type="entry name" value="DD-peptidase/beta-lactamase superfamily"/>
    <property type="match status" value="1"/>
</dbReference>
<keyword evidence="1" id="KW-0812">Transmembrane</keyword>
<evidence type="ECO:0000256" key="1">
    <source>
        <dbReference type="SAM" id="Phobius"/>
    </source>
</evidence>
<proteinExistence type="predicted"/>
<gene>
    <name evidence="3" type="ORF">GSLYS_00000875001</name>
</gene>
<evidence type="ECO:0000313" key="3">
    <source>
        <dbReference type="EMBL" id="CAL1526698.1"/>
    </source>
</evidence>
<dbReference type="Proteomes" id="UP001497497">
    <property type="component" value="Unassembled WGS sequence"/>
</dbReference>
<feature type="transmembrane region" description="Helical" evidence="1">
    <location>
        <begin position="420"/>
        <end position="441"/>
    </location>
</feature>
<feature type="domain" description="Beta-lactamase-related" evidence="2">
    <location>
        <begin position="7"/>
        <end position="250"/>
    </location>
</feature>
<dbReference type="PANTHER" id="PTHR46825:SF15">
    <property type="entry name" value="BETA-LACTAMASE-RELATED DOMAIN-CONTAINING PROTEIN"/>
    <property type="match status" value="1"/>
</dbReference>
<evidence type="ECO:0000313" key="4">
    <source>
        <dbReference type="Proteomes" id="UP001497497"/>
    </source>
</evidence>
<keyword evidence="1" id="KW-1133">Transmembrane helix</keyword>